<feature type="domain" description="Glycoside hydrolase 35 catalytic" evidence="5">
    <location>
        <begin position="56"/>
        <end position="423"/>
    </location>
</feature>
<keyword evidence="4" id="KW-0732">Signal</keyword>
<dbReference type="InterPro" id="IPR031330">
    <property type="entry name" value="Gly_Hdrlase_35_cat"/>
</dbReference>
<comment type="similarity">
    <text evidence="1 2">Belongs to the glycosyl hydrolase 35 family.</text>
</comment>
<dbReference type="InterPro" id="IPR017853">
    <property type="entry name" value="GH"/>
</dbReference>
<feature type="region of interest" description="Disordered" evidence="3">
    <location>
        <begin position="956"/>
        <end position="978"/>
    </location>
</feature>
<feature type="signal peptide" evidence="4">
    <location>
        <begin position="1"/>
        <end position="19"/>
    </location>
</feature>
<dbReference type="InterPro" id="IPR001944">
    <property type="entry name" value="Glycoside_Hdrlase_35"/>
</dbReference>
<dbReference type="Gene3D" id="3.20.20.80">
    <property type="entry name" value="Glycosidases"/>
    <property type="match status" value="1"/>
</dbReference>
<evidence type="ECO:0000256" key="2">
    <source>
        <dbReference type="RuleBase" id="RU003679"/>
    </source>
</evidence>
<keyword evidence="7" id="KW-1185">Reference proteome</keyword>
<gene>
    <name evidence="6" type="ORF">BGZ96_007677</name>
</gene>
<reference evidence="6 7" key="1">
    <citation type="journal article" date="2020" name="Fungal Divers.">
        <title>Resolving the Mortierellaceae phylogeny through synthesis of multi-gene phylogenetics and phylogenomics.</title>
        <authorList>
            <person name="Vandepol N."/>
            <person name="Liber J."/>
            <person name="Desiro A."/>
            <person name="Na H."/>
            <person name="Kennedy M."/>
            <person name="Barry K."/>
            <person name="Grigoriev I.V."/>
            <person name="Miller A.N."/>
            <person name="O'Donnell K."/>
            <person name="Stajich J.E."/>
            <person name="Bonito G."/>
        </authorList>
    </citation>
    <scope>NUCLEOTIDE SEQUENCE [LARGE SCALE GENOMIC DNA]</scope>
    <source>
        <strain evidence="6 7">AD045</strain>
    </source>
</reference>
<organism evidence="6 7">
    <name type="scientific">Linnemannia gamsii</name>
    <dbReference type="NCBI Taxonomy" id="64522"/>
    <lineage>
        <taxon>Eukaryota</taxon>
        <taxon>Fungi</taxon>
        <taxon>Fungi incertae sedis</taxon>
        <taxon>Mucoromycota</taxon>
        <taxon>Mortierellomycotina</taxon>
        <taxon>Mortierellomycetes</taxon>
        <taxon>Mortierellales</taxon>
        <taxon>Mortierellaceae</taxon>
        <taxon>Linnemannia</taxon>
    </lineage>
</organism>
<dbReference type="InterPro" id="IPR008979">
    <property type="entry name" value="Galactose-bd-like_sf"/>
</dbReference>
<dbReference type="EMBL" id="JAAAIM010000040">
    <property type="protein sequence ID" value="KAG0297126.1"/>
    <property type="molecule type" value="Genomic_DNA"/>
</dbReference>
<evidence type="ECO:0000313" key="6">
    <source>
        <dbReference type="EMBL" id="KAG0297126.1"/>
    </source>
</evidence>
<dbReference type="PRINTS" id="PR00742">
    <property type="entry name" value="GLHYDRLASE35"/>
</dbReference>
<sequence>MAIIATSAVLALAGISAAAHQLLEHRVKGKLTHIHTNDTLYDKDKYGHILDYDKHSLILHGQPTLILSGEFHYWRLPDQSRWRPILEQYRSAGLNCIRIYFHWGFHSSKQGQYNFSGNRDINYLLDLCEEIGLYVLAAPGPYICAETQAGGFPIWLAAMRDIRLRHMKTNFWKTYDPEFMKYCVEYFENILPILARHQITNGQGGCVLGLQIENESFQHVFHYPIGLHDDMRMLAKTARDCGITVPLFTNDGFEEGSFIVKDDPKKKKKDFGVDLYGFDKYVVFTPNSEPTSWVVGRDPSYLQEWNPSTVVNELEKMEKKVRSFGHANKRTPIFIPELQGGWFNHYGIKYTYDAIYRFYGDDYTRLMLDTVFSQGCTMLNFYMFYGGTNWGTIGDPDVYTSYDYSACIRENGLMSGRLRNLRKGLLFLQSFSDIMARTDAVQSSKLQSVRSSLEKTISLQRRSLTSSPGGTHGPIELTFLRNFSSQMVDRFDLLALSKAGNVVTRLSCNLAYKASFIALGNYTTINPDIHLILSATPIHIRAFVSVGENSKKKEVWIASLAEFGATEMAFRGDLTLTSLGGQYVGSAGIKLRSSAEDNDVKVVTIPEGAKHAHVVLSSATAIKDEAVSKPELHIIFLDKATLSTLYCYYDNRHGVDSSKVPMSQPKIVTWGSYNAFYNPHTKILTADSTESQTELHVLTFDQDSSSRLPLKNETIYGPALAHQVFSLKANGATITTTTLHLAHAQWVEENRQGMALENWEIRRTDFGTLPWQDCPRKSKGSKWFKNVQLDYHFTSGHILYRGKFTTRERVVTPKPRKEEIWLNFNMRHRVTAFVNGVAIGSHMVYSRTLLSPGAKIGHDPISFGGHKFQVPQHALDGGVTQTNVDASETFRVQEHEIILVIDSLGLSRMPFVLDDVRNPRGLLSASVQGKSVVNGSETWQVTGVDVRDLDMVHSSTGLPDEHQQTGWTSTPNHPNVDPDQGGVTWWRTRFEGPPGALTESGTTLPGNQSLTAHIPLCLRIEGEFSAMIILNNVLVGRYFGSDSPQHDFYMMDGLVHKAGSGKVNELKLMIYGSTQARSDDESSVNSSNNKMRIQLLPWMVEDSQGQLNQWSGNTQFDAEEDFAKEVQAGPFWTERQAYHLAPMSRGE</sequence>
<feature type="chain" id="PRO_5047166277" description="Glycoside hydrolase 35 catalytic domain-containing protein" evidence="4">
    <location>
        <begin position="20"/>
        <end position="1147"/>
    </location>
</feature>
<accession>A0ABQ7KEF0</accession>
<comment type="caution">
    <text evidence="6">The sequence shown here is derived from an EMBL/GenBank/DDBJ whole genome shotgun (WGS) entry which is preliminary data.</text>
</comment>
<name>A0ABQ7KEF0_9FUNG</name>
<evidence type="ECO:0000256" key="4">
    <source>
        <dbReference type="SAM" id="SignalP"/>
    </source>
</evidence>
<evidence type="ECO:0000256" key="3">
    <source>
        <dbReference type="SAM" id="MobiDB-lite"/>
    </source>
</evidence>
<evidence type="ECO:0000259" key="5">
    <source>
        <dbReference type="Pfam" id="PF01301"/>
    </source>
</evidence>
<dbReference type="SUPFAM" id="SSF49785">
    <property type="entry name" value="Galactose-binding domain-like"/>
    <property type="match status" value="1"/>
</dbReference>
<dbReference type="Pfam" id="PF01301">
    <property type="entry name" value="Glyco_hydro_35"/>
    <property type="match status" value="1"/>
</dbReference>
<evidence type="ECO:0000313" key="7">
    <source>
        <dbReference type="Proteomes" id="UP001194696"/>
    </source>
</evidence>
<proteinExistence type="inferred from homology"/>
<dbReference type="PANTHER" id="PTHR23421">
    <property type="entry name" value="BETA-GALACTOSIDASE RELATED"/>
    <property type="match status" value="1"/>
</dbReference>
<protein>
    <recommendedName>
        <fullName evidence="5">Glycoside hydrolase 35 catalytic domain-containing protein</fullName>
    </recommendedName>
</protein>
<dbReference type="Gene3D" id="2.60.120.260">
    <property type="entry name" value="Galactose-binding domain-like"/>
    <property type="match status" value="1"/>
</dbReference>
<evidence type="ECO:0000256" key="1">
    <source>
        <dbReference type="ARBA" id="ARBA00009809"/>
    </source>
</evidence>
<dbReference type="SUPFAM" id="SSF51445">
    <property type="entry name" value="(Trans)glycosidases"/>
    <property type="match status" value="1"/>
</dbReference>
<dbReference type="Proteomes" id="UP001194696">
    <property type="component" value="Unassembled WGS sequence"/>
</dbReference>
<feature type="compositionally biased region" description="Polar residues" evidence="3">
    <location>
        <begin position="964"/>
        <end position="973"/>
    </location>
</feature>